<dbReference type="Proteomes" id="UP000051084">
    <property type="component" value="Unassembled WGS sequence"/>
</dbReference>
<dbReference type="AlphaFoldDB" id="A0A0R1USW4"/>
<evidence type="ECO:0000313" key="2">
    <source>
        <dbReference type="EMBL" id="KRL93035.1"/>
    </source>
</evidence>
<protein>
    <recommendedName>
        <fullName evidence="1">ABM domain-containing protein</fullName>
    </recommendedName>
</protein>
<dbReference type="RefSeq" id="WP_056995759.1">
    <property type="nucleotide sequence ID" value="NZ_AZGC01000049.1"/>
</dbReference>
<accession>A0A0R1USW4</accession>
<dbReference type="EMBL" id="AZGC01000049">
    <property type="protein sequence ID" value="KRL93035.1"/>
    <property type="molecule type" value="Genomic_DNA"/>
</dbReference>
<gene>
    <name evidence="2" type="ORF">FC21_GL000136</name>
</gene>
<organism evidence="2 3">
    <name type="scientific">Limosilactobacillus equigenerosi DSM 18793 = JCM 14505</name>
    <dbReference type="NCBI Taxonomy" id="1423742"/>
    <lineage>
        <taxon>Bacteria</taxon>
        <taxon>Bacillati</taxon>
        <taxon>Bacillota</taxon>
        <taxon>Bacilli</taxon>
        <taxon>Lactobacillales</taxon>
        <taxon>Lactobacillaceae</taxon>
        <taxon>Limosilactobacillus</taxon>
    </lineage>
</organism>
<dbReference type="InterPro" id="IPR011008">
    <property type="entry name" value="Dimeric_a/b-barrel"/>
</dbReference>
<feature type="domain" description="ABM" evidence="1">
    <location>
        <begin position="80"/>
        <end position="139"/>
    </location>
</feature>
<dbReference type="InterPro" id="IPR007138">
    <property type="entry name" value="ABM_dom"/>
</dbReference>
<comment type="caution">
    <text evidence="2">The sequence shown here is derived from an EMBL/GenBank/DDBJ whole genome shotgun (WGS) entry which is preliminary data.</text>
</comment>
<sequence>MKYLHYTTGSESIMKMVKADNPKRNLRLAYELDHNRYALFDLTGHAESIYTTPISYQIWGQSQAAKLIGISRIEVFKLGNDEQEIWQTKLQKFMTEDHEGCNGMYWLKDARNTSNVAVLTCWKDSKALQAWQQSNEHRELTQFNHNYAKNIDQLYYHEDFKFLD</sequence>
<reference evidence="2 3" key="1">
    <citation type="journal article" date="2015" name="Genome Announc.">
        <title>Expanding the biotechnology potential of lactobacilli through comparative genomics of 213 strains and associated genera.</title>
        <authorList>
            <person name="Sun Z."/>
            <person name="Harris H.M."/>
            <person name="McCann A."/>
            <person name="Guo C."/>
            <person name="Argimon S."/>
            <person name="Zhang W."/>
            <person name="Yang X."/>
            <person name="Jeffery I.B."/>
            <person name="Cooney J.C."/>
            <person name="Kagawa T.F."/>
            <person name="Liu W."/>
            <person name="Song Y."/>
            <person name="Salvetti E."/>
            <person name="Wrobel A."/>
            <person name="Rasinkangas P."/>
            <person name="Parkhill J."/>
            <person name="Rea M.C."/>
            <person name="O'Sullivan O."/>
            <person name="Ritari J."/>
            <person name="Douillard F.P."/>
            <person name="Paul Ross R."/>
            <person name="Yang R."/>
            <person name="Briner A.E."/>
            <person name="Felis G.E."/>
            <person name="de Vos W.M."/>
            <person name="Barrangou R."/>
            <person name="Klaenhammer T.R."/>
            <person name="Caufield P.W."/>
            <person name="Cui Y."/>
            <person name="Zhang H."/>
            <person name="O'Toole P.W."/>
        </authorList>
    </citation>
    <scope>NUCLEOTIDE SEQUENCE [LARGE SCALE GENOMIC DNA]</scope>
    <source>
        <strain evidence="2 3">DSM 18793</strain>
    </source>
</reference>
<name>A0A0R1USW4_9LACO</name>
<proteinExistence type="predicted"/>
<dbReference type="PATRIC" id="fig|1423742.4.peg.145"/>
<dbReference type="STRING" id="417373.GCA_001570685_00706"/>
<evidence type="ECO:0000259" key="1">
    <source>
        <dbReference type="Pfam" id="PF03992"/>
    </source>
</evidence>
<dbReference type="SUPFAM" id="SSF54909">
    <property type="entry name" value="Dimeric alpha+beta barrel"/>
    <property type="match status" value="1"/>
</dbReference>
<evidence type="ECO:0000313" key="3">
    <source>
        <dbReference type="Proteomes" id="UP000051084"/>
    </source>
</evidence>
<dbReference type="Gene3D" id="3.30.70.100">
    <property type="match status" value="1"/>
</dbReference>
<keyword evidence="3" id="KW-1185">Reference proteome</keyword>
<dbReference type="Pfam" id="PF03992">
    <property type="entry name" value="ABM"/>
    <property type="match status" value="1"/>
</dbReference>